<accession>A0ABQ9X3E5</accession>
<evidence type="ECO:0000259" key="13">
    <source>
        <dbReference type="PROSITE" id="PS50222"/>
    </source>
</evidence>
<dbReference type="PROSITE" id="PS51718">
    <property type="entry name" value="G_DYNAMIN_2"/>
    <property type="match status" value="1"/>
</dbReference>
<feature type="compositionally biased region" description="Polar residues" evidence="11">
    <location>
        <begin position="623"/>
        <end position="652"/>
    </location>
</feature>
<evidence type="ECO:0000256" key="10">
    <source>
        <dbReference type="ARBA" id="ARBA00023136"/>
    </source>
</evidence>
<dbReference type="PANTHER" id="PTHR11216:SF31">
    <property type="entry name" value="AT21416P"/>
    <property type="match status" value="1"/>
</dbReference>
<keyword evidence="10" id="KW-0472">Membrane</keyword>
<feature type="domain" description="Dynamin-type G" evidence="14">
    <location>
        <begin position="54"/>
        <end position="294"/>
    </location>
</feature>
<dbReference type="EMBL" id="JARBJD010000232">
    <property type="protein sequence ID" value="KAK2946295.1"/>
    <property type="molecule type" value="Genomic_DNA"/>
</dbReference>
<evidence type="ECO:0000256" key="9">
    <source>
        <dbReference type="ARBA" id="ARBA00022840"/>
    </source>
</evidence>
<evidence type="ECO:0000256" key="5">
    <source>
        <dbReference type="ARBA" id="ARBA00022723"/>
    </source>
</evidence>
<dbReference type="PROSITE" id="PS00018">
    <property type="entry name" value="EF_HAND_1"/>
    <property type="match status" value="1"/>
</dbReference>
<dbReference type="SMART" id="SM00027">
    <property type="entry name" value="EH"/>
    <property type="match status" value="1"/>
</dbReference>
<name>A0ABQ9X3E5_9EUKA</name>
<gene>
    <name evidence="15" type="ORF">BLNAU_18816</name>
</gene>
<reference evidence="15 16" key="1">
    <citation type="journal article" date="2022" name="bioRxiv">
        <title>Genomics of Preaxostyla Flagellates Illuminates Evolutionary Transitions and the Path Towards Mitochondrial Loss.</title>
        <authorList>
            <person name="Novak L.V.F."/>
            <person name="Treitli S.C."/>
            <person name="Pyrih J."/>
            <person name="Halakuc P."/>
            <person name="Pipaliya S.V."/>
            <person name="Vacek V."/>
            <person name="Brzon O."/>
            <person name="Soukal P."/>
            <person name="Eme L."/>
            <person name="Dacks J.B."/>
            <person name="Karnkowska A."/>
            <person name="Elias M."/>
            <person name="Hampl V."/>
        </authorList>
    </citation>
    <scope>NUCLEOTIDE SEQUENCE [LARGE SCALE GENOMIC DNA]</scope>
    <source>
        <strain evidence="15">NAU3</strain>
        <tissue evidence="15">Gut</tissue>
    </source>
</reference>
<keyword evidence="6" id="KW-0547">Nucleotide-binding</keyword>
<dbReference type="InterPro" id="IPR011992">
    <property type="entry name" value="EF-hand-dom_pair"/>
</dbReference>
<feature type="compositionally biased region" description="Pro residues" evidence="11">
    <location>
        <begin position="538"/>
        <end position="549"/>
    </location>
</feature>
<keyword evidence="3" id="KW-1003">Cell membrane</keyword>
<feature type="compositionally biased region" description="Polar residues" evidence="11">
    <location>
        <begin position="566"/>
        <end position="591"/>
    </location>
</feature>
<feature type="compositionally biased region" description="Acidic residues" evidence="11">
    <location>
        <begin position="834"/>
        <end position="847"/>
    </location>
</feature>
<dbReference type="PROSITE" id="PS50222">
    <property type="entry name" value="EF_HAND_2"/>
    <property type="match status" value="1"/>
</dbReference>
<feature type="domain" description="EF-hand" evidence="13">
    <location>
        <begin position="471"/>
        <end position="506"/>
    </location>
</feature>
<dbReference type="Gene3D" id="1.10.238.10">
    <property type="entry name" value="EF-hand"/>
    <property type="match status" value="1"/>
</dbReference>
<feature type="region of interest" description="Disordered" evidence="11">
    <location>
        <begin position="531"/>
        <end position="812"/>
    </location>
</feature>
<dbReference type="PANTHER" id="PTHR11216">
    <property type="entry name" value="EH DOMAIN"/>
    <property type="match status" value="1"/>
</dbReference>
<keyword evidence="5" id="KW-0479">Metal-binding</keyword>
<feature type="compositionally biased region" description="Acidic residues" evidence="11">
    <location>
        <begin position="752"/>
        <end position="763"/>
    </location>
</feature>
<dbReference type="InterPro" id="IPR018247">
    <property type="entry name" value="EF_Hand_1_Ca_BS"/>
</dbReference>
<dbReference type="InterPro" id="IPR002048">
    <property type="entry name" value="EF_hand_dom"/>
</dbReference>
<organism evidence="15 16">
    <name type="scientific">Blattamonas nauphoetae</name>
    <dbReference type="NCBI Taxonomy" id="2049346"/>
    <lineage>
        <taxon>Eukaryota</taxon>
        <taxon>Metamonada</taxon>
        <taxon>Preaxostyla</taxon>
        <taxon>Oxymonadida</taxon>
        <taxon>Blattamonas</taxon>
    </lineage>
</organism>
<dbReference type="Pfam" id="PF00350">
    <property type="entry name" value="Dynamin_N"/>
    <property type="match status" value="1"/>
</dbReference>
<sequence>MDGSQAKVVVTEKDPRHQDIIHGLKRVYRSSVRPLEQKCHFEQFVGQPLQDSYFDSNPNVMLLGQYSVGKTSFVEYLIGKPYPGQFIGPEPTTDGFVSILHGDSEAQLPGHAAAIQANLPYQGLDAFGSGFLSRFKVAFSDSPFLKYINLIDSPGVLSGDKQKSGRAYDFIQVVRWFATRSDMIIIMFDANKLDICDEMKEVISALQGNEDKIHVILNKADIFEKETLIRVYGALMWSLSRAFNTPEVVKVYVGSFWAHSNPPDSTAQLLHDEQAALLRALGMLPRENVQKRINEMAKRIKMVRCIAALTSHLKTEMRTFGKEKKKEQLIHDLPNIYDFISRKFGFSVNDFPPVANMQRRLEKLDFNQFSKIADDEIRACSNILGKHLPQFFDSISAENGGVVNPFEVEATFGKMWQIDDAKAQEYKKLFFKMCGLNPHKPNCGLPSSKDPLSYTLSGEEAKKWMTKNDSITSEALGEIWHLSDVDKDGALNVAEFILLNHLLVIYKKQKSVPISVPRALVASIHKKHGISISQPTTKPKPPTPPPSYYPVPEISPSTPNRAPPSIFSSSTTFDRVSSPSNSVNTNGSVSPRNPVLSSSLPASVSPSPLPKPPTRPPPAPTTNISPSPLSQKNEGITSTVSNSALNTPTSLHTLPPNEHPSGGGSDSAIANSQSGMNTAKRPTRKPPPPPARNKKEEERKEEKIDEEKGGMEGSKDDNEENEFGEPTTTFISFSQNKGLVLGSKNQVRRGEEESEENMEGEEQTDMKEQSPARGDDDPSIPPSLPSPPLLSAEEIAEKVKREAETGKNSFNTMQGIFNRFMIVTPTQQENKPAEEEESDDGLLESME</sequence>
<proteinExistence type="predicted"/>
<evidence type="ECO:0000256" key="3">
    <source>
        <dbReference type="ARBA" id="ARBA00022475"/>
    </source>
</evidence>
<feature type="compositionally biased region" description="Polar residues" evidence="11">
    <location>
        <begin position="726"/>
        <end position="737"/>
    </location>
</feature>
<dbReference type="InterPro" id="IPR027417">
    <property type="entry name" value="P-loop_NTPase"/>
</dbReference>
<dbReference type="SUPFAM" id="SSF52540">
    <property type="entry name" value="P-loop containing nucleoside triphosphate hydrolases"/>
    <property type="match status" value="1"/>
</dbReference>
<keyword evidence="8" id="KW-0106">Calcium</keyword>
<dbReference type="InterPro" id="IPR031692">
    <property type="entry name" value="EHD_N"/>
</dbReference>
<feature type="compositionally biased region" description="Pro residues" evidence="11">
    <location>
        <begin position="779"/>
        <end position="788"/>
    </location>
</feature>
<comment type="subcellular location">
    <subcellularLocation>
        <location evidence="2">Cell membrane</location>
        <topology evidence="2">Peripheral membrane protein</topology>
        <orientation evidence="2">Cytoplasmic side</orientation>
    </subcellularLocation>
    <subcellularLocation>
        <location evidence="1">Endosome membrane</location>
        <topology evidence="1">Peripheral membrane protein</topology>
        <orientation evidence="1">Cytoplasmic side</orientation>
    </subcellularLocation>
</comment>
<dbReference type="PROSITE" id="PS50031">
    <property type="entry name" value="EH"/>
    <property type="match status" value="1"/>
</dbReference>
<dbReference type="InterPro" id="IPR040990">
    <property type="entry name" value="DUF5600"/>
</dbReference>
<evidence type="ECO:0000256" key="6">
    <source>
        <dbReference type="ARBA" id="ARBA00022741"/>
    </source>
</evidence>
<dbReference type="InterPro" id="IPR000261">
    <property type="entry name" value="EH_dom"/>
</dbReference>
<feature type="compositionally biased region" description="Low complexity" evidence="11">
    <location>
        <begin position="594"/>
        <end position="606"/>
    </location>
</feature>
<dbReference type="Pfam" id="PF16880">
    <property type="entry name" value="EHD_N"/>
    <property type="match status" value="1"/>
</dbReference>
<dbReference type="InterPro" id="IPR045063">
    <property type="entry name" value="Dynamin_N"/>
</dbReference>
<evidence type="ECO:0000259" key="14">
    <source>
        <dbReference type="PROSITE" id="PS51718"/>
    </source>
</evidence>
<comment type="caution">
    <text evidence="15">The sequence shown here is derived from an EMBL/GenBank/DDBJ whole genome shotgun (WGS) entry which is preliminary data.</text>
</comment>
<dbReference type="Pfam" id="PF12763">
    <property type="entry name" value="EH"/>
    <property type="match status" value="1"/>
</dbReference>
<keyword evidence="9" id="KW-0067">ATP-binding</keyword>
<keyword evidence="7" id="KW-0967">Endosome</keyword>
<feature type="compositionally biased region" description="Polar residues" evidence="11">
    <location>
        <begin position="668"/>
        <end position="677"/>
    </location>
</feature>
<dbReference type="Gene3D" id="3.40.50.300">
    <property type="entry name" value="P-loop containing nucleotide triphosphate hydrolases"/>
    <property type="match status" value="1"/>
</dbReference>
<dbReference type="CDD" id="cd09913">
    <property type="entry name" value="EHD"/>
    <property type="match status" value="1"/>
</dbReference>
<protein>
    <submittedName>
        <fullName evidence="15">Uncharacterized protein</fullName>
    </submittedName>
</protein>
<evidence type="ECO:0000256" key="11">
    <source>
        <dbReference type="SAM" id="MobiDB-lite"/>
    </source>
</evidence>
<evidence type="ECO:0000256" key="1">
    <source>
        <dbReference type="ARBA" id="ARBA00004125"/>
    </source>
</evidence>
<keyword evidence="4" id="KW-0597">Phosphoprotein</keyword>
<evidence type="ECO:0000256" key="2">
    <source>
        <dbReference type="ARBA" id="ARBA00004413"/>
    </source>
</evidence>
<feature type="compositionally biased region" description="Basic and acidic residues" evidence="11">
    <location>
        <begin position="764"/>
        <end position="776"/>
    </location>
</feature>
<dbReference type="Pfam" id="PF18150">
    <property type="entry name" value="DUF5600"/>
    <property type="match status" value="1"/>
</dbReference>
<evidence type="ECO:0000259" key="12">
    <source>
        <dbReference type="PROSITE" id="PS50031"/>
    </source>
</evidence>
<evidence type="ECO:0000313" key="15">
    <source>
        <dbReference type="EMBL" id="KAK2946295.1"/>
    </source>
</evidence>
<dbReference type="Gene3D" id="1.10.268.20">
    <property type="match status" value="1"/>
</dbReference>
<dbReference type="Proteomes" id="UP001281761">
    <property type="component" value="Unassembled WGS sequence"/>
</dbReference>
<keyword evidence="16" id="KW-1185">Reference proteome</keyword>
<evidence type="ECO:0000256" key="8">
    <source>
        <dbReference type="ARBA" id="ARBA00022837"/>
    </source>
</evidence>
<dbReference type="SUPFAM" id="SSF47473">
    <property type="entry name" value="EF-hand"/>
    <property type="match status" value="1"/>
</dbReference>
<feature type="domain" description="EH" evidence="12">
    <location>
        <begin position="471"/>
        <end position="527"/>
    </location>
</feature>
<evidence type="ECO:0000256" key="4">
    <source>
        <dbReference type="ARBA" id="ARBA00022553"/>
    </source>
</evidence>
<feature type="region of interest" description="Disordered" evidence="11">
    <location>
        <begin position="824"/>
        <end position="847"/>
    </location>
</feature>
<feature type="compositionally biased region" description="Basic and acidic residues" evidence="11">
    <location>
        <begin position="795"/>
        <end position="805"/>
    </location>
</feature>
<feature type="compositionally biased region" description="Pro residues" evidence="11">
    <location>
        <begin position="607"/>
        <end position="620"/>
    </location>
</feature>
<evidence type="ECO:0000313" key="16">
    <source>
        <dbReference type="Proteomes" id="UP001281761"/>
    </source>
</evidence>
<feature type="compositionally biased region" description="Basic and acidic residues" evidence="11">
    <location>
        <begin position="693"/>
        <end position="716"/>
    </location>
</feature>
<dbReference type="InterPro" id="IPR030381">
    <property type="entry name" value="G_DYNAMIN_dom"/>
</dbReference>
<evidence type="ECO:0000256" key="7">
    <source>
        <dbReference type="ARBA" id="ARBA00022753"/>
    </source>
</evidence>